<evidence type="ECO:0000313" key="2">
    <source>
        <dbReference type="EMBL" id="KAK6293912.1"/>
    </source>
</evidence>
<reference evidence="2 3" key="1">
    <citation type="submission" date="2021-04" db="EMBL/GenBank/DDBJ databases">
        <authorList>
            <person name="De Guttry C."/>
            <person name="Zahm M."/>
            <person name="Klopp C."/>
            <person name="Cabau C."/>
            <person name="Louis A."/>
            <person name="Berthelot C."/>
            <person name="Parey E."/>
            <person name="Roest Crollius H."/>
            <person name="Montfort J."/>
            <person name="Robinson-Rechavi M."/>
            <person name="Bucao C."/>
            <person name="Bouchez O."/>
            <person name="Gislard M."/>
            <person name="Lluch J."/>
            <person name="Milhes M."/>
            <person name="Lampietro C."/>
            <person name="Lopez Roques C."/>
            <person name="Donnadieu C."/>
            <person name="Braasch I."/>
            <person name="Desvignes T."/>
            <person name="Postlethwait J."/>
            <person name="Bobe J."/>
            <person name="Wedekind C."/>
            <person name="Guiguen Y."/>
        </authorList>
    </citation>
    <scope>NUCLEOTIDE SEQUENCE [LARGE SCALE GENOMIC DNA]</scope>
    <source>
        <strain evidence="2">Cs_M1</strain>
        <tissue evidence="2">Blood</tissue>
    </source>
</reference>
<dbReference type="InterPro" id="IPR009100">
    <property type="entry name" value="AcylCoA_DH/oxidase_NM_dom_sf"/>
</dbReference>
<dbReference type="EMBL" id="JAGTTL010000036">
    <property type="protein sequence ID" value="KAK6293912.1"/>
    <property type="molecule type" value="Genomic_DNA"/>
</dbReference>
<dbReference type="InterPro" id="IPR037069">
    <property type="entry name" value="AcylCoA_DH/ox_N_sf"/>
</dbReference>
<dbReference type="Gene3D" id="1.10.540.10">
    <property type="entry name" value="Acyl-CoA dehydrogenase/oxidase, N-terminal domain"/>
    <property type="match status" value="1"/>
</dbReference>
<feature type="domain" description="Acyl-CoA dehydrogenase/oxidase N-terminal" evidence="1">
    <location>
        <begin position="55"/>
        <end position="100"/>
    </location>
</feature>
<name>A0AAN8KK23_9TELE</name>
<protein>
    <recommendedName>
        <fullName evidence="1">Acyl-CoA dehydrogenase/oxidase N-terminal domain-containing protein</fullName>
    </recommendedName>
</protein>
<dbReference type="SUPFAM" id="SSF56645">
    <property type="entry name" value="Acyl-CoA dehydrogenase NM domain-like"/>
    <property type="match status" value="1"/>
</dbReference>
<dbReference type="GO" id="GO:0050660">
    <property type="term" value="F:flavin adenine dinucleotide binding"/>
    <property type="evidence" value="ECO:0007669"/>
    <property type="project" value="InterPro"/>
</dbReference>
<keyword evidence="3" id="KW-1185">Reference proteome</keyword>
<organism evidence="2 3">
    <name type="scientific">Coregonus suidteri</name>
    <dbReference type="NCBI Taxonomy" id="861788"/>
    <lineage>
        <taxon>Eukaryota</taxon>
        <taxon>Metazoa</taxon>
        <taxon>Chordata</taxon>
        <taxon>Craniata</taxon>
        <taxon>Vertebrata</taxon>
        <taxon>Euteleostomi</taxon>
        <taxon>Actinopterygii</taxon>
        <taxon>Neopterygii</taxon>
        <taxon>Teleostei</taxon>
        <taxon>Protacanthopterygii</taxon>
        <taxon>Salmoniformes</taxon>
        <taxon>Salmonidae</taxon>
        <taxon>Coregoninae</taxon>
        <taxon>Coregonus</taxon>
    </lineage>
</organism>
<dbReference type="Proteomes" id="UP001356427">
    <property type="component" value="Unassembled WGS sequence"/>
</dbReference>
<evidence type="ECO:0000313" key="3">
    <source>
        <dbReference type="Proteomes" id="UP001356427"/>
    </source>
</evidence>
<proteinExistence type="predicted"/>
<dbReference type="Pfam" id="PF02771">
    <property type="entry name" value="Acyl-CoA_dh_N"/>
    <property type="match status" value="1"/>
</dbReference>
<comment type="caution">
    <text evidence="2">The sequence shown here is derived from an EMBL/GenBank/DDBJ whole genome shotgun (WGS) entry which is preliminary data.</text>
</comment>
<accession>A0AAN8KK23</accession>
<dbReference type="InterPro" id="IPR013786">
    <property type="entry name" value="AcylCoA_DH/ox_N"/>
</dbReference>
<dbReference type="GO" id="GO:0016627">
    <property type="term" value="F:oxidoreductase activity, acting on the CH-CH group of donors"/>
    <property type="evidence" value="ECO:0007669"/>
    <property type="project" value="InterPro"/>
</dbReference>
<sequence length="105" mass="11945">MASPLIRCISKVGRQVSRPWSVYQQGLRNRSTQPDVSAEQAAALGVSHPPLQTYSEEEGMMRDAVKKFAQERLIPFVSKMDENSHMDPEVIKSLFEQGGLKYHRR</sequence>
<dbReference type="AlphaFoldDB" id="A0AAN8KK23"/>
<gene>
    <name evidence="2" type="ORF">J4Q44_G00362380</name>
</gene>
<evidence type="ECO:0000259" key="1">
    <source>
        <dbReference type="Pfam" id="PF02771"/>
    </source>
</evidence>